<gene>
    <name evidence="10" type="primary">LOC112044232</name>
</gene>
<dbReference type="AlphaFoldDB" id="A0A6J1MYW2"/>
<dbReference type="Proteomes" id="UP001652582">
    <property type="component" value="Chromosome 1"/>
</dbReference>
<dbReference type="InterPro" id="IPR043504">
    <property type="entry name" value="Peptidase_S1_PA_chymotrypsin"/>
</dbReference>
<sequence>MRITFLLLLLALAVTAKPRDERIVGGTVTTIDRWPMGVAMLNCMFDVSFRQACGGSILNNRSVLSAAHCFMGARPSSWRMRIGSTRASSGGTVFHTDRIISHPSFNARTADNDIAILRTTRQIGFNNNARAGPIAGANYNLPDRSVVWAIGWGSTSYGGFPSEQLRQVQIWTVNQATCAQRYGARGRTITANMLCSGHLDIGGRDQCHGDSGGPLLHNNVVVGVCSFGHGCGLPRYPSVNARVSRYAAWITSNS</sequence>
<dbReference type="InterPro" id="IPR018114">
    <property type="entry name" value="TRYPSIN_HIS"/>
</dbReference>
<evidence type="ECO:0000256" key="3">
    <source>
        <dbReference type="ARBA" id="ARBA00022801"/>
    </source>
</evidence>
<dbReference type="GeneID" id="112044232"/>
<dbReference type="OrthoDB" id="9425590at2759"/>
<evidence type="ECO:0000256" key="5">
    <source>
        <dbReference type="ARBA" id="ARBA00023157"/>
    </source>
</evidence>
<organism evidence="9 10">
    <name type="scientific">Bicyclus anynana</name>
    <name type="common">Squinting bush brown butterfly</name>
    <dbReference type="NCBI Taxonomy" id="110368"/>
    <lineage>
        <taxon>Eukaryota</taxon>
        <taxon>Metazoa</taxon>
        <taxon>Ecdysozoa</taxon>
        <taxon>Arthropoda</taxon>
        <taxon>Hexapoda</taxon>
        <taxon>Insecta</taxon>
        <taxon>Pterygota</taxon>
        <taxon>Neoptera</taxon>
        <taxon>Endopterygota</taxon>
        <taxon>Lepidoptera</taxon>
        <taxon>Glossata</taxon>
        <taxon>Ditrysia</taxon>
        <taxon>Papilionoidea</taxon>
        <taxon>Nymphalidae</taxon>
        <taxon>Satyrinae</taxon>
        <taxon>Satyrini</taxon>
        <taxon>Mycalesina</taxon>
        <taxon>Bicyclus</taxon>
    </lineage>
</organism>
<evidence type="ECO:0000256" key="1">
    <source>
        <dbReference type="ARBA" id="ARBA00007664"/>
    </source>
</evidence>
<comment type="similarity">
    <text evidence="1">Belongs to the peptidase S1 family.</text>
</comment>
<dbReference type="PRINTS" id="PR00722">
    <property type="entry name" value="CHYMOTRYPSIN"/>
</dbReference>
<dbReference type="KEGG" id="bany:112044232"/>
<keyword evidence="9" id="KW-1185">Reference proteome</keyword>
<dbReference type="InterPro" id="IPR009003">
    <property type="entry name" value="Peptidase_S1_PA"/>
</dbReference>
<feature type="domain" description="Peptidase S1" evidence="8">
    <location>
        <begin position="23"/>
        <end position="254"/>
    </location>
</feature>
<dbReference type="SMART" id="SM00020">
    <property type="entry name" value="Tryp_SPc"/>
    <property type="match status" value="1"/>
</dbReference>
<evidence type="ECO:0000256" key="7">
    <source>
        <dbReference type="SAM" id="SignalP"/>
    </source>
</evidence>
<proteinExistence type="inferred from homology"/>
<dbReference type="PROSITE" id="PS00135">
    <property type="entry name" value="TRYPSIN_SER"/>
    <property type="match status" value="1"/>
</dbReference>
<keyword evidence="3 6" id="KW-0378">Hydrolase</keyword>
<evidence type="ECO:0000313" key="10">
    <source>
        <dbReference type="RefSeq" id="XP_023935766.2"/>
    </source>
</evidence>
<dbReference type="RefSeq" id="XP_023935766.2">
    <property type="nucleotide sequence ID" value="XM_024079998.2"/>
</dbReference>
<reference evidence="10" key="2">
    <citation type="submission" date="2025-08" db="UniProtKB">
        <authorList>
            <consortium name="RefSeq"/>
        </authorList>
    </citation>
    <scope>IDENTIFICATION</scope>
</reference>
<keyword evidence="7" id="KW-0732">Signal</keyword>
<dbReference type="PANTHER" id="PTHR24276">
    <property type="entry name" value="POLYSERASE-RELATED"/>
    <property type="match status" value="1"/>
</dbReference>
<keyword evidence="5" id="KW-1015">Disulfide bond</keyword>
<dbReference type="PROSITE" id="PS50240">
    <property type="entry name" value="TRYPSIN_DOM"/>
    <property type="match status" value="1"/>
</dbReference>
<dbReference type="Gene3D" id="2.40.10.10">
    <property type="entry name" value="Trypsin-like serine proteases"/>
    <property type="match status" value="1"/>
</dbReference>
<accession>A0A6J1MYW2</accession>
<reference evidence="9" key="1">
    <citation type="submission" date="2025-05" db="UniProtKB">
        <authorList>
            <consortium name="RefSeq"/>
        </authorList>
    </citation>
    <scope>NUCLEOTIDE SEQUENCE [LARGE SCALE GENOMIC DNA]</scope>
</reference>
<dbReference type="PANTHER" id="PTHR24276:SF91">
    <property type="entry name" value="AT26814P-RELATED"/>
    <property type="match status" value="1"/>
</dbReference>
<dbReference type="Pfam" id="PF00089">
    <property type="entry name" value="Trypsin"/>
    <property type="match status" value="1"/>
</dbReference>
<evidence type="ECO:0000256" key="6">
    <source>
        <dbReference type="RuleBase" id="RU363034"/>
    </source>
</evidence>
<name>A0A6J1MYW2_BICAN</name>
<evidence type="ECO:0000313" key="9">
    <source>
        <dbReference type="Proteomes" id="UP001652582"/>
    </source>
</evidence>
<dbReference type="GO" id="GO:0004252">
    <property type="term" value="F:serine-type endopeptidase activity"/>
    <property type="evidence" value="ECO:0007669"/>
    <property type="project" value="InterPro"/>
</dbReference>
<dbReference type="InterPro" id="IPR001314">
    <property type="entry name" value="Peptidase_S1A"/>
</dbReference>
<protein>
    <submittedName>
        <fullName evidence="10">Trypsin CFT-1-like</fullName>
    </submittedName>
</protein>
<dbReference type="CDD" id="cd00190">
    <property type="entry name" value="Tryp_SPc"/>
    <property type="match status" value="1"/>
</dbReference>
<dbReference type="GO" id="GO:0006508">
    <property type="term" value="P:proteolysis"/>
    <property type="evidence" value="ECO:0007669"/>
    <property type="project" value="UniProtKB-KW"/>
</dbReference>
<evidence type="ECO:0000256" key="2">
    <source>
        <dbReference type="ARBA" id="ARBA00022670"/>
    </source>
</evidence>
<dbReference type="GO" id="GO:0090729">
    <property type="term" value="F:toxin activity"/>
    <property type="evidence" value="ECO:0007669"/>
    <property type="project" value="UniProtKB-KW"/>
</dbReference>
<dbReference type="SUPFAM" id="SSF50494">
    <property type="entry name" value="Trypsin-like serine proteases"/>
    <property type="match status" value="1"/>
</dbReference>
<keyword evidence="4 6" id="KW-0720">Serine protease</keyword>
<dbReference type="PROSITE" id="PS00134">
    <property type="entry name" value="TRYPSIN_HIS"/>
    <property type="match status" value="1"/>
</dbReference>
<evidence type="ECO:0000256" key="4">
    <source>
        <dbReference type="ARBA" id="ARBA00022825"/>
    </source>
</evidence>
<keyword evidence="2 6" id="KW-0645">Protease</keyword>
<dbReference type="InterPro" id="IPR050430">
    <property type="entry name" value="Peptidase_S1"/>
</dbReference>
<dbReference type="GO" id="GO:0005576">
    <property type="term" value="C:extracellular region"/>
    <property type="evidence" value="ECO:0007669"/>
    <property type="project" value="UniProtKB-SubCell"/>
</dbReference>
<dbReference type="InterPro" id="IPR001254">
    <property type="entry name" value="Trypsin_dom"/>
</dbReference>
<evidence type="ECO:0000259" key="8">
    <source>
        <dbReference type="PROSITE" id="PS50240"/>
    </source>
</evidence>
<dbReference type="InterPro" id="IPR033116">
    <property type="entry name" value="TRYPSIN_SER"/>
</dbReference>
<feature type="signal peptide" evidence="7">
    <location>
        <begin position="1"/>
        <end position="16"/>
    </location>
</feature>
<feature type="chain" id="PRO_5045428396" evidence="7">
    <location>
        <begin position="17"/>
        <end position="254"/>
    </location>
</feature>